<dbReference type="KEGG" id="sbk:SHEWBE_1164"/>
<dbReference type="EMBL" id="LS483452">
    <property type="protein sequence ID" value="SQH75133.1"/>
    <property type="molecule type" value="Genomic_DNA"/>
</dbReference>
<sequence length="38" mass="4588">MNTFSFANKYQSLAYTDKANFHEDLQLKKGLTWRPIFY</sequence>
<gene>
    <name evidence="1" type="ORF">SHEWBE_1164</name>
</gene>
<dbReference type="Proteomes" id="UP000250123">
    <property type="component" value="Chromosome SHEWBE"/>
</dbReference>
<reference evidence="2" key="1">
    <citation type="submission" date="2018-06" db="EMBL/GenBank/DDBJ databases">
        <authorList>
            <person name="Cea G.-C."/>
            <person name="William W."/>
        </authorList>
    </citation>
    <scope>NUCLEOTIDE SEQUENCE [LARGE SCALE GENOMIC DNA]</scope>
    <source>
        <strain evidence="2">DB21MT-2</strain>
    </source>
</reference>
<proteinExistence type="predicted"/>
<organism evidence="1 2">
    <name type="scientific">Shewanella benthica</name>
    <dbReference type="NCBI Taxonomy" id="43661"/>
    <lineage>
        <taxon>Bacteria</taxon>
        <taxon>Pseudomonadati</taxon>
        <taxon>Pseudomonadota</taxon>
        <taxon>Gammaproteobacteria</taxon>
        <taxon>Alteromonadales</taxon>
        <taxon>Shewanellaceae</taxon>
        <taxon>Shewanella</taxon>
    </lineage>
</organism>
<accession>A0A330M147</accession>
<evidence type="ECO:0000313" key="1">
    <source>
        <dbReference type="EMBL" id="SQH75133.1"/>
    </source>
</evidence>
<evidence type="ECO:0000313" key="2">
    <source>
        <dbReference type="Proteomes" id="UP000250123"/>
    </source>
</evidence>
<dbReference type="AlphaFoldDB" id="A0A330M147"/>
<protein>
    <submittedName>
        <fullName evidence="1">Uncharacterized protein</fullName>
    </submittedName>
</protein>
<name>A0A330M147_9GAMM</name>